<evidence type="ECO:0000313" key="7">
    <source>
        <dbReference type="Proteomes" id="UP001420932"/>
    </source>
</evidence>
<keyword evidence="1" id="KW-0677">Repeat</keyword>
<dbReference type="SUPFAM" id="SSF52540">
    <property type="entry name" value="P-loop containing nucleoside triphosphate hydrolases"/>
    <property type="match status" value="1"/>
</dbReference>
<feature type="domain" description="Disease resistance R13L4/SHOC-2-like LRR" evidence="5">
    <location>
        <begin position="411"/>
        <end position="643"/>
    </location>
</feature>
<dbReference type="PANTHER" id="PTHR23155">
    <property type="entry name" value="DISEASE RESISTANCE PROTEIN RP"/>
    <property type="match status" value="1"/>
</dbReference>
<dbReference type="FunFam" id="1.10.10.10:FF:000322">
    <property type="entry name" value="Probable disease resistance protein At1g63360"/>
    <property type="match status" value="1"/>
</dbReference>
<evidence type="ECO:0000256" key="1">
    <source>
        <dbReference type="ARBA" id="ARBA00022737"/>
    </source>
</evidence>
<dbReference type="InterPro" id="IPR032675">
    <property type="entry name" value="LRR_dom_sf"/>
</dbReference>
<accession>A0AAP0IUG7</accession>
<dbReference type="PANTHER" id="PTHR23155:SF1185">
    <property type="entry name" value="DISEASE RESISTANCE RPP8-LIKE PROTEIN 3-RELATED"/>
    <property type="match status" value="1"/>
</dbReference>
<gene>
    <name evidence="6" type="ORF">Syun_019633</name>
</gene>
<evidence type="ECO:0000259" key="3">
    <source>
        <dbReference type="Pfam" id="PF00931"/>
    </source>
</evidence>
<reference evidence="6 7" key="1">
    <citation type="submission" date="2024-01" db="EMBL/GenBank/DDBJ databases">
        <title>Genome assemblies of Stephania.</title>
        <authorList>
            <person name="Yang L."/>
        </authorList>
    </citation>
    <scope>NUCLEOTIDE SEQUENCE [LARGE SCALE GENOMIC DNA]</scope>
    <source>
        <strain evidence="6">YNDBR</strain>
        <tissue evidence="6">Leaf</tissue>
    </source>
</reference>
<name>A0AAP0IUG7_9MAGN</name>
<dbReference type="InterPro" id="IPR055414">
    <property type="entry name" value="LRR_R13L4/SHOC2-like"/>
</dbReference>
<keyword evidence="7" id="KW-1185">Reference proteome</keyword>
<evidence type="ECO:0000259" key="4">
    <source>
        <dbReference type="Pfam" id="PF23559"/>
    </source>
</evidence>
<dbReference type="Proteomes" id="UP001420932">
    <property type="component" value="Unassembled WGS sequence"/>
</dbReference>
<organism evidence="6 7">
    <name type="scientific">Stephania yunnanensis</name>
    <dbReference type="NCBI Taxonomy" id="152371"/>
    <lineage>
        <taxon>Eukaryota</taxon>
        <taxon>Viridiplantae</taxon>
        <taxon>Streptophyta</taxon>
        <taxon>Embryophyta</taxon>
        <taxon>Tracheophyta</taxon>
        <taxon>Spermatophyta</taxon>
        <taxon>Magnoliopsida</taxon>
        <taxon>Ranunculales</taxon>
        <taxon>Menispermaceae</taxon>
        <taxon>Menispermoideae</taxon>
        <taxon>Cissampelideae</taxon>
        <taxon>Stephania</taxon>
    </lineage>
</organism>
<dbReference type="GO" id="GO:0098542">
    <property type="term" value="P:defense response to other organism"/>
    <property type="evidence" value="ECO:0007669"/>
    <property type="project" value="TreeGrafter"/>
</dbReference>
<evidence type="ECO:0000259" key="5">
    <source>
        <dbReference type="Pfam" id="PF23598"/>
    </source>
</evidence>
<keyword evidence="2" id="KW-0611">Plant defense</keyword>
<protein>
    <recommendedName>
        <fullName evidence="8">NB-ARC domain-containing protein</fullName>
    </recommendedName>
</protein>
<feature type="domain" description="NB-ARC" evidence="3">
    <location>
        <begin position="117"/>
        <end position="211"/>
    </location>
</feature>
<dbReference type="Gene3D" id="3.80.10.10">
    <property type="entry name" value="Ribonuclease Inhibitor"/>
    <property type="match status" value="1"/>
</dbReference>
<dbReference type="Gene3D" id="1.10.8.430">
    <property type="entry name" value="Helical domain of apoptotic protease-activating factors"/>
    <property type="match status" value="1"/>
</dbReference>
<comment type="caution">
    <text evidence="6">The sequence shown here is derived from an EMBL/GenBank/DDBJ whole genome shotgun (WGS) entry which is preliminary data.</text>
</comment>
<dbReference type="InterPro" id="IPR002182">
    <property type="entry name" value="NB-ARC"/>
</dbReference>
<dbReference type="Gene3D" id="3.40.50.300">
    <property type="entry name" value="P-loop containing nucleotide triphosphate hydrolases"/>
    <property type="match status" value="1"/>
</dbReference>
<dbReference type="Pfam" id="PF23598">
    <property type="entry name" value="LRR_14"/>
    <property type="match status" value="1"/>
</dbReference>
<dbReference type="PRINTS" id="PR00364">
    <property type="entry name" value="DISEASERSIST"/>
</dbReference>
<sequence length="692" mass="79135">MDMFDLEERLRKYHSFILRCAFIPRRWARLCRISEKILQIKPKIEGLITQKEKHVAEKASTSSSLDPTRRFRRVLHNTKENFAMVGMERAKGTLIGELVKDDVERRVVTIVGMPGSDEEKKMAEEEIMGKLNNFLENKRYLVVLDDLWTQQAWDDFEKAFPNGKSGSKIMLTSRNERLAAYADLCSQPVVPEMLPEKESWDLFCNRTFNNADPGDFPQDLKHCGEKMVKKCGGLPLAIVVLGGLLSTKRRLINEWESVLRNVNWKLGKEERLHSIIDLSYDDLPYNLKSCFLYTSFFPEDFRIERRRLIGVWIAEGYICQEGEETVHEAAENALMELISRGMVQGEKMNSLGIVKSCRLHDVLRDFSIVKAKEDGFGEVMSSIKKSVCPRLGVHISSERDGFGEVAAYNKHARSILFMFDHESYITKMPTFNKVKLLRVLDLEGLEGRCKFPKEIGNLIHLRYLGMKHISVIGPIPCTISNLQKLQTLDLSGMHRFFEGNASMPDVLWKMEELRILCLPSVTTKQLRMDNLRNLHTLKGVKVGSWMKKNTSTFTNVVKLNVRTQSREEVSKVIPFVDGLPSLQCLSIRCSLYYSEKEIFSTVPLQFGGINCQQLVKLKFYGYFPARALPNPCEFPPNLTILKLDSIALEEDPDAHIREITQHDSSLSLGVILWYVHGLQSARLSSAPKTTTL</sequence>
<evidence type="ECO:0000313" key="6">
    <source>
        <dbReference type="EMBL" id="KAK9122016.1"/>
    </source>
</evidence>
<dbReference type="InterPro" id="IPR058922">
    <property type="entry name" value="WHD_DRP"/>
</dbReference>
<dbReference type="SUPFAM" id="SSF52058">
    <property type="entry name" value="L domain-like"/>
    <property type="match status" value="1"/>
</dbReference>
<dbReference type="InterPro" id="IPR044974">
    <property type="entry name" value="Disease_R_plants"/>
</dbReference>
<dbReference type="AlphaFoldDB" id="A0AAP0IUG7"/>
<dbReference type="Gene3D" id="1.10.10.10">
    <property type="entry name" value="Winged helix-like DNA-binding domain superfamily/Winged helix DNA-binding domain"/>
    <property type="match status" value="1"/>
</dbReference>
<dbReference type="InterPro" id="IPR036388">
    <property type="entry name" value="WH-like_DNA-bd_sf"/>
</dbReference>
<dbReference type="Pfam" id="PF00931">
    <property type="entry name" value="NB-ARC"/>
    <property type="match status" value="1"/>
</dbReference>
<proteinExistence type="predicted"/>
<dbReference type="EMBL" id="JBBNAF010000008">
    <property type="protein sequence ID" value="KAK9122016.1"/>
    <property type="molecule type" value="Genomic_DNA"/>
</dbReference>
<dbReference type="Pfam" id="PF23559">
    <property type="entry name" value="WHD_DRP"/>
    <property type="match status" value="1"/>
</dbReference>
<feature type="domain" description="Disease resistance protein winged helix" evidence="4">
    <location>
        <begin position="297"/>
        <end position="366"/>
    </location>
</feature>
<dbReference type="InterPro" id="IPR027417">
    <property type="entry name" value="P-loop_NTPase"/>
</dbReference>
<dbReference type="GO" id="GO:0043531">
    <property type="term" value="F:ADP binding"/>
    <property type="evidence" value="ECO:0007669"/>
    <property type="project" value="InterPro"/>
</dbReference>
<evidence type="ECO:0000256" key="2">
    <source>
        <dbReference type="ARBA" id="ARBA00022821"/>
    </source>
</evidence>
<dbReference type="InterPro" id="IPR042197">
    <property type="entry name" value="Apaf_helical"/>
</dbReference>
<evidence type="ECO:0008006" key="8">
    <source>
        <dbReference type="Google" id="ProtNLM"/>
    </source>
</evidence>